<evidence type="ECO:0000256" key="1">
    <source>
        <dbReference type="SAM" id="MobiDB-lite"/>
    </source>
</evidence>
<dbReference type="EMBL" id="JAYMYQ010000005">
    <property type="protein sequence ID" value="KAK7329127.1"/>
    <property type="molecule type" value="Genomic_DNA"/>
</dbReference>
<gene>
    <name evidence="2" type="ORF">VNO77_23273</name>
</gene>
<accession>A0AAN9L489</accession>
<sequence>MVFLSSFDNIHTIWTSPLLHASLYGPPGMNRDGFVLLGNVGAAPWALPLSCMRDMGSSSCVELLCMDVAEVAPGPYECRLKRGGVTVPILGYDPNIPPPLIASRARVDQTLSGLGPEQIHFKPIEFLSLKLSLLNQSRTYAGIRDCRGRICVEASSPPRRLPSSFYMCSTSAPSLLDSSPYTSVSSFFEWILAPSLLTKVSSKQHAPATLFGHPTLPRSQKPGSLPNFPCF</sequence>
<evidence type="ECO:0000313" key="2">
    <source>
        <dbReference type="EMBL" id="KAK7329127.1"/>
    </source>
</evidence>
<reference evidence="2 3" key="1">
    <citation type="submission" date="2024-01" db="EMBL/GenBank/DDBJ databases">
        <title>The genomes of 5 underutilized Papilionoideae crops provide insights into root nodulation and disease resistanc.</title>
        <authorList>
            <person name="Jiang F."/>
        </authorList>
    </citation>
    <scope>NUCLEOTIDE SEQUENCE [LARGE SCALE GENOMIC DNA]</scope>
    <source>
        <strain evidence="2">LVBAO_FW01</strain>
        <tissue evidence="2">Leaves</tissue>
    </source>
</reference>
<comment type="caution">
    <text evidence="2">The sequence shown here is derived from an EMBL/GenBank/DDBJ whole genome shotgun (WGS) entry which is preliminary data.</text>
</comment>
<name>A0AAN9L489_CANGL</name>
<evidence type="ECO:0000313" key="3">
    <source>
        <dbReference type="Proteomes" id="UP001367508"/>
    </source>
</evidence>
<dbReference type="Proteomes" id="UP001367508">
    <property type="component" value="Unassembled WGS sequence"/>
</dbReference>
<organism evidence="2 3">
    <name type="scientific">Canavalia gladiata</name>
    <name type="common">Sword bean</name>
    <name type="synonym">Dolichos gladiatus</name>
    <dbReference type="NCBI Taxonomy" id="3824"/>
    <lineage>
        <taxon>Eukaryota</taxon>
        <taxon>Viridiplantae</taxon>
        <taxon>Streptophyta</taxon>
        <taxon>Embryophyta</taxon>
        <taxon>Tracheophyta</taxon>
        <taxon>Spermatophyta</taxon>
        <taxon>Magnoliopsida</taxon>
        <taxon>eudicotyledons</taxon>
        <taxon>Gunneridae</taxon>
        <taxon>Pentapetalae</taxon>
        <taxon>rosids</taxon>
        <taxon>fabids</taxon>
        <taxon>Fabales</taxon>
        <taxon>Fabaceae</taxon>
        <taxon>Papilionoideae</taxon>
        <taxon>50 kb inversion clade</taxon>
        <taxon>NPAAA clade</taxon>
        <taxon>indigoferoid/millettioid clade</taxon>
        <taxon>Phaseoleae</taxon>
        <taxon>Canavalia</taxon>
    </lineage>
</organism>
<dbReference type="AlphaFoldDB" id="A0AAN9L489"/>
<protein>
    <submittedName>
        <fullName evidence="2">Uncharacterized protein</fullName>
    </submittedName>
</protein>
<keyword evidence="3" id="KW-1185">Reference proteome</keyword>
<feature type="region of interest" description="Disordered" evidence="1">
    <location>
        <begin position="212"/>
        <end position="231"/>
    </location>
</feature>
<proteinExistence type="predicted"/>